<protein>
    <submittedName>
        <fullName evidence="2">Uncharacterized protein</fullName>
    </submittedName>
</protein>
<evidence type="ECO:0000313" key="2">
    <source>
        <dbReference type="EMBL" id="MBT2186598.1"/>
    </source>
</evidence>
<feature type="signal peptide" evidence="1">
    <location>
        <begin position="1"/>
        <end position="22"/>
    </location>
</feature>
<accession>A0A9X1IQ90</accession>
<gene>
    <name evidence="2" type="ORF">KK488_06505</name>
</gene>
<reference evidence="2" key="1">
    <citation type="submission" date="2021-05" db="EMBL/GenBank/DDBJ databases">
        <title>Genome of Sphingobium sp. strain.</title>
        <authorList>
            <person name="Fan R."/>
        </authorList>
    </citation>
    <scope>NUCLEOTIDE SEQUENCE</scope>
    <source>
        <strain evidence="2">H33</strain>
    </source>
</reference>
<comment type="caution">
    <text evidence="2">The sequence shown here is derived from an EMBL/GenBank/DDBJ whole genome shotgun (WGS) entry which is preliminary data.</text>
</comment>
<sequence>MRPLAAALLVLAMLGGSAHGWAEPRKTKAGDAQLICFRYGTFRLLADERVVDYKIGIDVTSVTIGSRTDKITISESSAWPVPTQPREQLLAKGQTEIYRYGGAAHRYAVMAPAPGGMEAKPLIWLSVVPLTGNGDDAAIYARVELRDPGTVKCQQSFVSDVAPAE</sequence>
<evidence type="ECO:0000256" key="1">
    <source>
        <dbReference type="SAM" id="SignalP"/>
    </source>
</evidence>
<keyword evidence="1" id="KW-0732">Signal</keyword>
<name>A0A9X1IQ90_9SPHN</name>
<evidence type="ECO:0000313" key="3">
    <source>
        <dbReference type="Proteomes" id="UP001138757"/>
    </source>
</evidence>
<organism evidence="2 3">
    <name type="scientific">Sphingobium nicotianae</name>
    <dbReference type="NCBI Taxonomy" id="2782607"/>
    <lineage>
        <taxon>Bacteria</taxon>
        <taxon>Pseudomonadati</taxon>
        <taxon>Pseudomonadota</taxon>
        <taxon>Alphaproteobacteria</taxon>
        <taxon>Sphingomonadales</taxon>
        <taxon>Sphingomonadaceae</taxon>
        <taxon>Sphingobium</taxon>
    </lineage>
</organism>
<proteinExistence type="predicted"/>
<keyword evidence="3" id="KW-1185">Reference proteome</keyword>
<dbReference type="EMBL" id="JAHGAW010000004">
    <property type="protein sequence ID" value="MBT2186598.1"/>
    <property type="molecule type" value="Genomic_DNA"/>
</dbReference>
<dbReference type="Proteomes" id="UP001138757">
    <property type="component" value="Unassembled WGS sequence"/>
</dbReference>
<feature type="chain" id="PRO_5040916340" evidence="1">
    <location>
        <begin position="23"/>
        <end position="165"/>
    </location>
</feature>
<dbReference type="AlphaFoldDB" id="A0A9X1IQ90"/>
<dbReference type="RefSeq" id="WP_214622356.1">
    <property type="nucleotide sequence ID" value="NZ_JAHGAW010000004.1"/>
</dbReference>